<sequence>MKKLSAKQSKVSKESFLDMGCKDSEFRACNWFMFSVCFRNLSISPILLHFECTCSERLLGIVSVDDNSTGALSLNVASSVVINSLRKDDYSISKSLHYIESYAWPHRCVTLS</sequence>
<dbReference type="Proteomes" id="UP000499080">
    <property type="component" value="Unassembled WGS sequence"/>
</dbReference>
<protein>
    <submittedName>
        <fullName evidence="1">Uncharacterized protein</fullName>
    </submittedName>
</protein>
<dbReference type="EMBL" id="BGPR01014779">
    <property type="protein sequence ID" value="GBN66643.1"/>
    <property type="molecule type" value="Genomic_DNA"/>
</dbReference>
<dbReference type="EMBL" id="BGPR01014760">
    <property type="protein sequence ID" value="GBN66566.1"/>
    <property type="molecule type" value="Genomic_DNA"/>
</dbReference>
<proteinExistence type="predicted"/>
<gene>
    <name evidence="2" type="ORF">AVEN_76040_1</name>
    <name evidence="1" type="ORF">AVEN_92809_1</name>
</gene>
<reference evidence="1 3" key="1">
    <citation type="journal article" date="2019" name="Sci. Rep.">
        <title>Orb-weaving spider Araneus ventricosus genome elucidates the spidroin gene catalogue.</title>
        <authorList>
            <person name="Kono N."/>
            <person name="Nakamura H."/>
            <person name="Ohtoshi R."/>
            <person name="Moran D.A.P."/>
            <person name="Shinohara A."/>
            <person name="Yoshida Y."/>
            <person name="Fujiwara M."/>
            <person name="Mori M."/>
            <person name="Tomita M."/>
            <person name="Arakawa K."/>
        </authorList>
    </citation>
    <scope>NUCLEOTIDE SEQUENCE [LARGE SCALE GENOMIC DNA]</scope>
</reference>
<evidence type="ECO:0000313" key="2">
    <source>
        <dbReference type="EMBL" id="GBN66643.1"/>
    </source>
</evidence>
<evidence type="ECO:0000313" key="3">
    <source>
        <dbReference type="Proteomes" id="UP000499080"/>
    </source>
</evidence>
<keyword evidence="3" id="KW-1185">Reference proteome</keyword>
<dbReference type="AlphaFoldDB" id="A0A4Y2QTJ5"/>
<evidence type="ECO:0000313" key="1">
    <source>
        <dbReference type="EMBL" id="GBN66566.1"/>
    </source>
</evidence>
<organism evidence="1 3">
    <name type="scientific">Araneus ventricosus</name>
    <name type="common">Orbweaver spider</name>
    <name type="synonym">Epeira ventricosa</name>
    <dbReference type="NCBI Taxonomy" id="182803"/>
    <lineage>
        <taxon>Eukaryota</taxon>
        <taxon>Metazoa</taxon>
        <taxon>Ecdysozoa</taxon>
        <taxon>Arthropoda</taxon>
        <taxon>Chelicerata</taxon>
        <taxon>Arachnida</taxon>
        <taxon>Araneae</taxon>
        <taxon>Araneomorphae</taxon>
        <taxon>Entelegynae</taxon>
        <taxon>Araneoidea</taxon>
        <taxon>Araneidae</taxon>
        <taxon>Araneus</taxon>
    </lineage>
</organism>
<accession>A0A4Y2QTJ5</accession>
<comment type="caution">
    <text evidence="1">The sequence shown here is derived from an EMBL/GenBank/DDBJ whole genome shotgun (WGS) entry which is preliminary data.</text>
</comment>
<name>A0A4Y2QTJ5_ARAVE</name>